<dbReference type="EMBL" id="VSSQ01002715">
    <property type="protein sequence ID" value="MPM17004.1"/>
    <property type="molecule type" value="Genomic_DNA"/>
</dbReference>
<evidence type="ECO:0000313" key="3">
    <source>
        <dbReference type="EMBL" id="MPM17004.1"/>
    </source>
</evidence>
<sequence>MKIAIYLSGIAGSLLILTRIIGIIMEFPLNKLFLILGLILLVFVYLPLVIIDKYLHNKKIDRIIDSYKGQDNNTFQKEKGDSKNKGWGMNNSPFRERKSGLTWGGGNIHGVNASRGKRKSFLK</sequence>
<reference evidence="3" key="1">
    <citation type="submission" date="2019-08" db="EMBL/GenBank/DDBJ databases">
        <authorList>
            <person name="Kucharzyk K."/>
            <person name="Murdoch R.W."/>
            <person name="Higgins S."/>
            <person name="Loffler F."/>
        </authorList>
    </citation>
    <scope>NUCLEOTIDE SEQUENCE</scope>
</reference>
<accession>A0A644XSA0</accession>
<feature type="region of interest" description="Disordered" evidence="1">
    <location>
        <begin position="73"/>
        <end position="123"/>
    </location>
</feature>
<dbReference type="AlphaFoldDB" id="A0A644XSA0"/>
<keyword evidence="2" id="KW-1133">Transmembrane helix</keyword>
<evidence type="ECO:0000256" key="1">
    <source>
        <dbReference type="SAM" id="MobiDB-lite"/>
    </source>
</evidence>
<comment type="caution">
    <text evidence="3">The sequence shown here is derived from an EMBL/GenBank/DDBJ whole genome shotgun (WGS) entry which is preliminary data.</text>
</comment>
<organism evidence="3">
    <name type="scientific">bioreactor metagenome</name>
    <dbReference type="NCBI Taxonomy" id="1076179"/>
    <lineage>
        <taxon>unclassified sequences</taxon>
        <taxon>metagenomes</taxon>
        <taxon>ecological metagenomes</taxon>
    </lineage>
</organism>
<name>A0A644XSA0_9ZZZZ</name>
<evidence type="ECO:0000256" key="2">
    <source>
        <dbReference type="SAM" id="Phobius"/>
    </source>
</evidence>
<feature type="transmembrane region" description="Helical" evidence="2">
    <location>
        <begin position="32"/>
        <end position="51"/>
    </location>
</feature>
<protein>
    <submittedName>
        <fullName evidence="3">Uncharacterized protein</fullName>
    </submittedName>
</protein>
<gene>
    <name evidence="3" type="ORF">SDC9_63386</name>
</gene>
<proteinExistence type="predicted"/>
<keyword evidence="2" id="KW-0812">Transmembrane</keyword>
<keyword evidence="2" id="KW-0472">Membrane</keyword>